<feature type="transmembrane region" description="Helical" evidence="10">
    <location>
        <begin position="56"/>
        <end position="77"/>
    </location>
</feature>
<dbReference type="Pfam" id="PF01595">
    <property type="entry name" value="CNNM"/>
    <property type="match status" value="1"/>
</dbReference>
<dbReference type="SMART" id="SM01091">
    <property type="entry name" value="CorC_HlyC"/>
    <property type="match status" value="1"/>
</dbReference>
<evidence type="ECO:0000256" key="8">
    <source>
        <dbReference type="PROSITE-ProRule" id="PRU00703"/>
    </source>
</evidence>
<evidence type="ECO:0000256" key="6">
    <source>
        <dbReference type="ARBA" id="ARBA00023122"/>
    </source>
</evidence>
<keyword evidence="6 8" id="KW-0129">CBS domain</keyword>
<feature type="domain" description="CBS" evidence="11">
    <location>
        <begin position="287"/>
        <end position="344"/>
    </location>
</feature>
<dbReference type="Pfam" id="PF03471">
    <property type="entry name" value="CorC_HlyC"/>
    <property type="match status" value="1"/>
</dbReference>
<keyword evidence="2" id="KW-1003">Cell membrane</keyword>
<evidence type="ECO:0000256" key="5">
    <source>
        <dbReference type="ARBA" id="ARBA00022989"/>
    </source>
</evidence>
<reference evidence="13 14" key="1">
    <citation type="submission" date="2024-04" db="EMBL/GenBank/DDBJ databases">
        <authorList>
            <person name="Abashina T."/>
            <person name="Shaikin A."/>
        </authorList>
    </citation>
    <scope>NUCLEOTIDE SEQUENCE [LARGE SCALE GENOMIC DNA]</scope>
    <source>
        <strain evidence="13 14">AAFK</strain>
    </source>
</reference>
<keyword evidence="7 9" id="KW-0472">Membrane</keyword>
<dbReference type="Gene3D" id="3.10.580.10">
    <property type="entry name" value="CBS-domain"/>
    <property type="match status" value="1"/>
</dbReference>
<name>A0ABU9DAX5_9PROT</name>
<feature type="transmembrane region" description="Helical" evidence="10">
    <location>
        <begin position="136"/>
        <end position="158"/>
    </location>
</feature>
<evidence type="ECO:0000256" key="9">
    <source>
        <dbReference type="PROSITE-ProRule" id="PRU01193"/>
    </source>
</evidence>
<evidence type="ECO:0000256" key="1">
    <source>
        <dbReference type="ARBA" id="ARBA00004651"/>
    </source>
</evidence>
<evidence type="ECO:0000313" key="13">
    <source>
        <dbReference type="EMBL" id="MEK8090664.1"/>
    </source>
</evidence>
<dbReference type="PROSITE" id="PS51846">
    <property type="entry name" value="CNNM"/>
    <property type="match status" value="1"/>
</dbReference>
<sequence length="439" mass="48969">MDNFLLVLAAFALVVLNGFFVAAEFAMVKIRATRVQALARDTGLRGRILGQVNRNLDAYLSACQLGITLASLGLGWIGEPAFARLLEPVLARAGVDSPDVVHGISFVTAFIIISYLHIVLGELAPKSMAIRQPEPVSLWTAVPLYAFYWLMYPAIWGLNLSANLVLRAFGLQVAHEGEEAHTPEELKMIVMSSHAQGELSREEGEILSRTLDFGELTAGELMRPAAEMRCLYLDRPAAENIAMMDRHRYTRYPACEGDRGNVVGLVHVKDLFAARRSGDSLDNLERFIRPIVTVHRDLPAFALFQRFRGGEAHFAIVTDERGTITGFITMDHILEALVGQIQDEFQHGPTKRWQHLPDGSLLGPASLPIYTLERELGTDILVEEVDTVGGLVMWRLERLPNPGERVSFDDFDIVVREMQGPRILRVQIYPTSDREKTDL</sequence>
<feature type="domain" description="CNNM transmembrane" evidence="12">
    <location>
        <begin position="1"/>
        <end position="203"/>
    </location>
</feature>
<dbReference type="PANTHER" id="PTHR43099:SF5">
    <property type="entry name" value="HLYC_CORC FAMILY TRANSPORTER"/>
    <property type="match status" value="1"/>
</dbReference>
<gene>
    <name evidence="13" type="ORF">WOB96_12975</name>
</gene>
<dbReference type="InterPro" id="IPR016169">
    <property type="entry name" value="FAD-bd_PCMH_sub2"/>
</dbReference>
<evidence type="ECO:0000256" key="10">
    <source>
        <dbReference type="SAM" id="Phobius"/>
    </source>
</evidence>
<dbReference type="PANTHER" id="PTHR43099">
    <property type="entry name" value="UPF0053 PROTEIN YRKA"/>
    <property type="match status" value="1"/>
</dbReference>
<feature type="transmembrane region" description="Helical" evidence="10">
    <location>
        <begin position="100"/>
        <end position="124"/>
    </location>
</feature>
<keyword evidence="4" id="KW-0677">Repeat</keyword>
<dbReference type="InterPro" id="IPR002550">
    <property type="entry name" value="CNNM"/>
</dbReference>
<dbReference type="InterPro" id="IPR051676">
    <property type="entry name" value="UPF0053_domain"/>
</dbReference>
<accession>A0ABU9DAX5</accession>
<dbReference type="SUPFAM" id="SSF54631">
    <property type="entry name" value="CBS-domain pair"/>
    <property type="match status" value="1"/>
</dbReference>
<organism evidence="13 14">
    <name type="scientific">Thermithiobacillus plumbiphilus</name>
    <dbReference type="NCBI Taxonomy" id="1729899"/>
    <lineage>
        <taxon>Bacteria</taxon>
        <taxon>Pseudomonadati</taxon>
        <taxon>Pseudomonadota</taxon>
        <taxon>Acidithiobacillia</taxon>
        <taxon>Acidithiobacillales</taxon>
        <taxon>Thermithiobacillaceae</taxon>
        <taxon>Thermithiobacillus</taxon>
    </lineage>
</organism>
<evidence type="ECO:0000256" key="4">
    <source>
        <dbReference type="ARBA" id="ARBA00022737"/>
    </source>
</evidence>
<dbReference type="InterPro" id="IPR036318">
    <property type="entry name" value="FAD-bd_PCMH-like_sf"/>
</dbReference>
<dbReference type="RefSeq" id="WP_341371719.1">
    <property type="nucleotide sequence ID" value="NZ_JBBPCO010000014.1"/>
</dbReference>
<evidence type="ECO:0000313" key="14">
    <source>
        <dbReference type="Proteomes" id="UP001446205"/>
    </source>
</evidence>
<feature type="transmembrane region" description="Helical" evidence="10">
    <location>
        <begin position="6"/>
        <end position="28"/>
    </location>
</feature>
<dbReference type="SUPFAM" id="SSF56176">
    <property type="entry name" value="FAD-binding/transporter-associated domain-like"/>
    <property type="match status" value="1"/>
</dbReference>
<comment type="subcellular location">
    <subcellularLocation>
        <location evidence="1">Cell membrane</location>
        <topology evidence="1">Multi-pass membrane protein</topology>
    </subcellularLocation>
</comment>
<dbReference type="Proteomes" id="UP001446205">
    <property type="component" value="Unassembled WGS sequence"/>
</dbReference>
<evidence type="ECO:0000259" key="11">
    <source>
        <dbReference type="PROSITE" id="PS51371"/>
    </source>
</evidence>
<proteinExistence type="predicted"/>
<keyword evidence="3 9" id="KW-0812">Transmembrane</keyword>
<evidence type="ECO:0000256" key="2">
    <source>
        <dbReference type="ARBA" id="ARBA00022475"/>
    </source>
</evidence>
<evidence type="ECO:0000256" key="7">
    <source>
        <dbReference type="ARBA" id="ARBA00023136"/>
    </source>
</evidence>
<dbReference type="EMBL" id="JBBPCO010000014">
    <property type="protein sequence ID" value="MEK8090664.1"/>
    <property type="molecule type" value="Genomic_DNA"/>
</dbReference>
<dbReference type="CDD" id="cd04590">
    <property type="entry name" value="CBS_pair_CorC_HlyC_assoc"/>
    <property type="match status" value="1"/>
</dbReference>
<feature type="domain" description="CBS" evidence="11">
    <location>
        <begin position="222"/>
        <end position="281"/>
    </location>
</feature>
<keyword evidence="5 9" id="KW-1133">Transmembrane helix</keyword>
<dbReference type="Pfam" id="PF00571">
    <property type="entry name" value="CBS"/>
    <property type="match status" value="2"/>
</dbReference>
<protein>
    <submittedName>
        <fullName evidence="13">Hemolysin family protein</fullName>
    </submittedName>
</protein>
<keyword evidence="14" id="KW-1185">Reference proteome</keyword>
<dbReference type="PROSITE" id="PS51371">
    <property type="entry name" value="CBS"/>
    <property type="match status" value="2"/>
</dbReference>
<evidence type="ECO:0000259" key="12">
    <source>
        <dbReference type="PROSITE" id="PS51846"/>
    </source>
</evidence>
<dbReference type="InterPro" id="IPR046342">
    <property type="entry name" value="CBS_dom_sf"/>
</dbReference>
<dbReference type="Gene3D" id="3.30.465.10">
    <property type="match status" value="1"/>
</dbReference>
<evidence type="ECO:0000256" key="3">
    <source>
        <dbReference type="ARBA" id="ARBA00022692"/>
    </source>
</evidence>
<dbReference type="InterPro" id="IPR044751">
    <property type="entry name" value="Ion_transp-like_CBS"/>
</dbReference>
<dbReference type="InterPro" id="IPR000644">
    <property type="entry name" value="CBS_dom"/>
</dbReference>
<dbReference type="InterPro" id="IPR005170">
    <property type="entry name" value="Transptr-assoc_dom"/>
</dbReference>
<comment type="caution">
    <text evidence="13">The sequence shown here is derived from an EMBL/GenBank/DDBJ whole genome shotgun (WGS) entry which is preliminary data.</text>
</comment>